<protein>
    <submittedName>
        <fullName evidence="2">Uncharacterized protein</fullName>
    </submittedName>
</protein>
<sequence>MKWIHEKCVIIEYAVSVPVSHSNGAWQYLRAIHMFYIRHIASNSLRRFKALRMQKLFVNIGYSRIMREFNMCCQILCEQGEAYKQLLGNILRSQYVLAYDDGHRWGHMTTNLVECINKVLKGARNLPMTSLVKVDFYGLNALFTRKKAKAETRISAGQLFSKYASEKILSNKHTAKNIQVNLFDRQNEYVHKVYTIGEICKVYRTRCRPLENPTTWHVHQKPRLVSNSHLKRVTKGRPKKTHFLNEMNIRDLRGPRCCRLCGGEDHNQSRCPHRGGASANRTARNS</sequence>
<evidence type="ECO:0000313" key="2">
    <source>
        <dbReference type="EMBL" id="RYR39803.1"/>
    </source>
</evidence>
<accession>A0A445BM93</accession>
<dbReference type="Proteomes" id="UP000289738">
    <property type="component" value="Chromosome A09"/>
</dbReference>
<comment type="caution">
    <text evidence="2">The sequence shown here is derived from an EMBL/GenBank/DDBJ whole genome shotgun (WGS) entry which is preliminary data.</text>
</comment>
<evidence type="ECO:0000256" key="1">
    <source>
        <dbReference type="SAM" id="MobiDB-lite"/>
    </source>
</evidence>
<reference evidence="2 3" key="1">
    <citation type="submission" date="2019-01" db="EMBL/GenBank/DDBJ databases">
        <title>Sequencing of cultivated peanut Arachis hypogaea provides insights into genome evolution and oil improvement.</title>
        <authorList>
            <person name="Chen X."/>
        </authorList>
    </citation>
    <scope>NUCLEOTIDE SEQUENCE [LARGE SCALE GENOMIC DNA]</scope>
    <source>
        <strain evidence="3">cv. Fuhuasheng</strain>
        <tissue evidence="2">Leaves</tissue>
    </source>
</reference>
<gene>
    <name evidence="2" type="ORF">Ahy_A09g045402</name>
</gene>
<organism evidence="2 3">
    <name type="scientific">Arachis hypogaea</name>
    <name type="common">Peanut</name>
    <dbReference type="NCBI Taxonomy" id="3818"/>
    <lineage>
        <taxon>Eukaryota</taxon>
        <taxon>Viridiplantae</taxon>
        <taxon>Streptophyta</taxon>
        <taxon>Embryophyta</taxon>
        <taxon>Tracheophyta</taxon>
        <taxon>Spermatophyta</taxon>
        <taxon>Magnoliopsida</taxon>
        <taxon>eudicotyledons</taxon>
        <taxon>Gunneridae</taxon>
        <taxon>Pentapetalae</taxon>
        <taxon>rosids</taxon>
        <taxon>fabids</taxon>
        <taxon>Fabales</taxon>
        <taxon>Fabaceae</taxon>
        <taxon>Papilionoideae</taxon>
        <taxon>50 kb inversion clade</taxon>
        <taxon>dalbergioids sensu lato</taxon>
        <taxon>Dalbergieae</taxon>
        <taxon>Pterocarpus clade</taxon>
        <taxon>Arachis</taxon>
    </lineage>
</organism>
<keyword evidence="3" id="KW-1185">Reference proteome</keyword>
<name>A0A445BM93_ARAHY</name>
<dbReference type="STRING" id="3818.A0A445BM93"/>
<dbReference type="AlphaFoldDB" id="A0A445BM93"/>
<proteinExistence type="predicted"/>
<dbReference type="EMBL" id="SDMP01000009">
    <property type="protein sequence ID" value="RYR39803.1"/>
    <property type="molecule type" value="Genomic_DNA"/>
</dbReference>
<feature type="region of interest" description="Disordered" evidence="1">
    <location>
        <begin position="266"/>
        <end position="286"/>
    </location>
</feature>
<evidence type="ECO:0000313" key="3">
    <source>
        <dbReference type="Proteomes" id="UP000289738"/>
    </source>
</evidence>